<dbReference type="GO" id="GO:0005634">
    <property type="term" value="C:nucleus"/>
    <property type="evidence" value="ECO:0007669"/>
    <property type="project" value="TreeGrafter"/>
</dbReference>
<sequence length="497" mass="56261">MSQIVPPRGEWTHHRLCDFAKTALIKIFSHPYVTVRCLTQSSIYVYDLGACMFVICIAREERMRRNGTKLKSVTTLELNCNSLDESTSGIGQMREAWESQKKAYTAEFFEVDPCVHFSILVKWERDKDVGGGLLEDEPNKAVEQGFPDQLFELLKGAKRGIGPLYKCSKFEQHQLCVLKPKREQGDSYIMCQHCLNLGAIFLGLLQTRLQYGEKAKYQKNVEAYHNRSAGMKPNIVPNCIRSESYMISFEVEEEKLAREAGLEYIEIQNLTEFFDDHRFLQSFLNSLFSLTCVFSGAADYFVLVLIAAKRAQLADMLMNFGQNILDPRGRLLPRSYDVLGLYTTFIFQKPDPDITPPIMTPLLPEISYDHEEASFCLQKFFTNITYSLLKMLTVTMIALDLENCKCSMTWERMLNIEWQGNVWRDEERSVQAEHVSGQVPVPVPVPVPIPVAVPVPVSVTVPVPVVVPLTVPGLGKISEQKGILGPGPADLRFPEAL</sequence>
<protein>
    <submittedName>
        <fullName evidence="1">Uncharacterized protein</fullName>
    </submittedName>
</protein>
<name>A0A9I9EI16_CUCME</name>
<reference evidence="1" key="1">
    <citation type="submission" date="2023-03" db="UniProtKB">
        <authorList>
            <consortium name="EnsemblPlants"/>
        </authorList>
    </citation>
    <scope>IDENTIFICATION</scope>
</reference>
<accession>A0A9I9EI16</accession>
<organism evidence="1">
    <name type="scientific">Cucumis melo</name>
    <name type="common">Muskmelon</name>
    <dbReference type="NCBI Taxonomy" id="3656"/>
    <lineage>
        <taxon>Eukaryota</taxon>
        <taxon>Viridiplantae</taxon>
        <taxon>Streptophyta</taxon>
        <taxon>Embryophyta</taxon>
        <taxon>Tracheophyta</taxon>
        <taxon>Spermatophyta</taxon>
        <taxon>Magnoliopsida</taxon>
        <taxon>eudicotyledons</taxon>
        <taxon>Gunneridae</taxon>
        <taxon>Pentapetalae</taxon>
        <taxon>rosids</taxon>
        <taxon>fabids</taxon>
        <taxon>Cucurbitales</taxon>
        <taxon>Cucurbitaceae</taxon>
        <taxon>Benincaseae</taxon>
        <taxon>Cucumis</taxon>
    </lineage>
</organism>
<dbReference type="PANTHER" id="PTHR12189:SF3">
    <property type="entry name" value="MRNA (GUANINE-N(7))-METHYLTRANSFERASE"/>
    <property type="match status" value="1"/>
</dbReference>
<evidence type="ECO:0000313" key="1">
    <source>
        <dbReference type="EnsemblPlants" id="MELO3C034035.2.1"/>
    </source>
</evidence>
<dbReference type="InterPro" id="IPR039753">
    <property type="entry name" value="RG7MT1"/>
</dbReference>
<proteinExistence type="predicted"/>
<dbReference type="EnsemblPlants" id="MELO3C034035.2.1">
    <property type="protein sequence ID" value="MELO3C034035.2.1"/>
    <property type="gene ID" value="MELO3C034035.2"/>
</dbReference>
<dbReference type="AlphaFoldDB" id="A0A9I9EI16"/>
<dbReference type="GO" id="GO:0004482">
    <property type="term" value="F:mRNA 5'-cap (guanine-N7-)-methyltransferase activity"/>
    <property type="evidence" value="ECO:0007669"/>
    <property type="project" value="InterPro"/>
</dbReference>
<dbReference type="Gramene" id="MELO3C034035.2.1">
    <property type="protein sequence ID" value="MELO3C034035.2.1"/>
    <property type="gene ID" value="MELO3C034035.2"/>
</dbReference>
<dbReference type="PANTHER" id="PTHR12189">
    <property type="entry name" value="MRNA GUANINE-7- METHYLTRANSFERASE"/>
    <property type="match status" value="1"/>
</dbReference>